<gene>
    <name evidence="2" type="ORF">NCTC10124_00245</name>
</gene>
<feature type="transmembrane region" description="Helical" evidence="1">
    <location>
        <begin position="6"/>
        <end position="32"/>
    </location>
</feature>
<dbReference type="AlphaFoldDB" id="A0A3B0PRU1"/>
<organism evidence="2 3">
    <name type="scientific">Mycoplasmopsis synoviae</name>
    <name type="common">Mycoplasma synoviae</name>
    <dbReference type="NCBI Taxonomy" id="2109"/>
    <lineage>
        <taxon>Bacteria</taxon>
        <taxon>Bacillati</taxon>
        <taxon>Mycoplasmatota</taxon>
        <taxon>Mycoplasmoidales</taxon>
        <taxon>Metamycoplasmataceae</taxon>
        <taxon>Mycoplasmopsis</taxon>
    </lineage>
</organism>
<name>A0A3B0PRU1_MYCSY</name>
<dbReference type="EMBL" id="LS991953">
    <property type="protein sequence ID" value="SYV92521.1"/>
    <property type="molecule type" value="Genomic_DNA"/>
</dbReference>
<evidence type="ECO:0000313" key="3">
    <source>
        <dbReference type="Proteomes" id="UP000259328"/>
    </source>
</evidence>
<dbReference type="Proteomes" id="UP000259328">
    <property type="component" value="Chromosome"/>
</dbReference>
<evidence type="ECO:0000256" key="1">
    <source>
        <dbReference type="SAM" id="Phobius"/>
    </source>
</evidence>
<keyword evidence="1" id="KW-1133">Transmembrane helix</keyword>
<keyword evidence="1" id="KW-0472">Membrane</keyword>
<feature type="transmembrane region" description="Helical" evidence="1">
    <location>
        <begin position="39"/>
        <end position="58"/>
    </location>
</feature>
<protein>
    <submittedName>
        <fullName evidence="2">Uncharacterized protein</fullName>
    </submittedName>
</protein>
<proteinExistence type="predicted"/>
<reference evidence="3" key="1">
    <citation type="submission" date="2018-06" db="EMBL/GenBank/DDBJ databases">
        <authorList>
            <consortium name="Pathogen Informatics"/>
        </authorList>
    </citation>
    <scope>NUCLEOTIDE SEQUENCE [LARGE SCALE GENOMIC DNA]</scope>
    <source>
        <strain evidence="3">NCTC10124</strain>
    </source>
</reference>
<accession>A0A3B0PRU1</accession>
<sequence length="134" mass="14985">MNLENALVVSFISFASLFFSYLIFGNIAALIAYKLSSKLALTISLVISTPLVIGGVVINSNSTSTANNFAYYLNTPYQFNRSNTAVNTNQFYLNNNKDNYYILANGYKSDKFSDLQKEFINNAYGYAENSSKSW</sequence>
<feature type="non-terminal residue" evidence="2">
    <location>
        <position position="134"/>
    </location>
</feature>
<keyword evidence="1" id="KW-0812">Transmembrane</keyword>
<evidence type="ECO:0000313" key="2">
    <source>
        <dbReference type="EMBL" id="SYV92521.1"/>
    </source>
</evidence>